<dbReference type="Proteomes" id="UP000276133">
    <property type="component" value="Unassembled WGS sequence"/>
</dbReference>
<proteinExistence type="predicted"/>
<feature type="non-terminal residue" evidence="1">
    <location>
        <position position="1"/>
    </location>
</feature>
<gene>
    <name evidence="1" type="ORF">BpHYR1_040704</name>
</gene>
<dbReference type="EMBL" id="REGN01011822">
    <property type="protein sequence ID" value="RMZ96872.1"/>
    <property type="molecule type" value="Genomic_DNA"/>
</dbReference>
<protein>
    <submittedName>
        <fullName evidence="1">Uncharacterized protein</fullName>
    </submittedName>
</protein>
<organism evidence="1 2">
    <name type="scientific">Brachionus plicatilis</name>
    <name type="common">Marine rotifer</name>
    <name type="synonym">Brachionus muelleri</name>
    <dbReference type="NCBI Taxonomy" id="10195"/>
    <lineage>
        <taxon>Eukaryota</taxon>
        <taxon>Metazoa</taxon>
        <taxon>Spiralia</taxon>
        <taxon>Gnathifera</taxon>
        <taxon>Rotifera</taxon>
        <taxon>Eurotatoria</taxon>
        <taxon>Monogononta</taxon>
        <taxon>Pseudotrocha</taxon>
        <taxon>Ploima</taxon>
        <taxon>Brachionidae</taxon>
        <taxon>Brachionus</taxon>
    </lineage>
</organism>
<keyword evidence="2" id="KW-1185">Reference proteome</keyword>
<accession>A0A3M7PCT6</accession>
<dbReference type="OrthoDB" id="10046738at2759"/>
<reference evidence="1 2" key="1">
    <citation type="journal article" date="2018" name="Sci. Rep.">
        <title>Genomic signatures of local adaptation to the degree of environmental predictability in rotifers.</title>
        <authorList>
            <person name="Franch-Gras L."/>
            <person name="Hahn C."/>
            <person name="Garcia-Roger E.M."/>
            <person name="Carmona M.J."/>
            <person name="Serra M."/>
            <person name="Gomez A."/>
        </authorList>
    </citation>
    <scope>NUCLEOTIDE SEQUENCE [LARGE SCALE GENOMIC DNA]</scope>
    <source>
        <strain evidence="1">HYR1</strain>
    </source>
</reference>
<evidence type="ECO:0000313" key="1">
    <source>
        <dbReference type="EMBL" id="RMZ96872.1"/>
    </source>
</evidence>
<name>A0A3M7PCT6_BRAPC</name>
<evidence type="ECO:0000313" key="2">
    <source>
        <dbReference type="Proteomes" id="UP000276133"/>
    </source>
</evidence>
<dbReference type="AlphaFoldDB" id="A0A3M7PCT6"/>
<comment type="caution">
    <text evidence="1">The sequence shown here is derived from an EMBL/GenBank/DDBJ whole genome shotgun (WGS) entry which is preliminary data.</text>
</comment>
<sequence>LKAEILIGLDCLKHLAEQINTHLIINTPALNGINYLLRDVAKCVSYNVYFHQLCCPDGDKEVPAAEKMKRKGMKDRNKLDFQLKKRFWN</sequence>